<dbReference type="GO" id="GO:0005769">
    <property type="term" value="C:early endosome"/>
    <property type="evidence" value="ECO:0007669"/>
    <property type="project" value="TreeGrafter"/>
</dbReference>
<dbReference type="SUPFAM" id="SSF47923">
    <property type="entry name" value="Ypt/Rab-GAP domain of gyp1p"/>
    <property type="match status" value="2"/>
</dbReference>
<dbReference type="FunFam" id="1.10.472.80:FF:000020">
    <property type="entry name" value="TBC1 domain family, member 16"/>
    <property type="match status" value="1"/>
</dbReference>
<dbReference type="PANTHER" id="PTHR22957">
    <property type="entry name" value="TBC1 DOMAIN FAMILY MEMBER GTPASE-ACTIVATING PROTEIN"/>
    <property type="match status" value="1"/>
</dbReference>
<keyword evidence="1" id="KW-0343">GTPase activation</keyword>
<keyword evidence="2" id="KW-0175">Coiled coil</keyword>
<dbReference type="GO" id="GO:0003824">
    <property type="term" value="F:catalytic activity"/>
    <property type="evidence" value="ECO:0007669"/>
    <property type="project" value="InterPro"/>
</dbReference>
<evidence type="ECO:0000259" key="3">
    <source>
        <dbReference type="PROSITE" id="PS50086"/>
    </source>
</evidence>
<dbReference type="PROSITE" id="PS50086">
    <property type="entry name" value="TBC_RABGAP"/>
    <property type="match status" value="1"/>
</dbReference>
<accession>A0A8S3UMN4</accession>
<dbReference type="SMART" id="SM00164">
    <property type="entry name" value="TBC"/>
    <property type="match status" value="1"/>
</dbReference>
<comment type="caution">
    <text evidence="4">The sequence shown here is derived from an EMBL/GenBank/DDBJ whole genome shotgun (WGS) entry which is preliminary data.</text>
</comment>
<feature type="domain" description="Rab-GAP TBC" evidence="3">
    <location>
        <begin position="538"/>
        <end position="748"/>
    </location>
</feature>
<dbReference type="InterPro" id="IPR005135">
    <property type="entry name" value="Endo/exonuclease/phosphatase"/>
</dbReference>
<dbReference type="InterPro" id="IPR000195">
    <property type="entry name" value="Rab-GAP-TBC_dom"/>
</dbReference>
<evidence type="ECO:0000256" key="1">
    <source>
        <dbReference type="ARBA" id="ARBA00022468"/>
    </source>
</evidence>
<sequence>MGSFHYHAICRKQSKHNNRYFGGLAVLIKDKLKPYIEILNNTNPDYQWVLLQKNYFGFTEDLYICLVYFPPSCSAYTQRLDQDILDCIENDISKFQKQGKILLCGDFNARVSSEPDFIANDSSKFIPVNTDYTIDKELLTRKNQDKVLDTRGKDLLDLCISNQLRFLNGRVLGDMFGTYTCHTPNGSSTVDYVILSESILDQILYFKVSDFIPTLSDTHCKLEWEILATYKQENLFQDKNTHPLSPNFKWDDDSANNFLMALGSADIQTQLHNLNNKTTHNSQISVDDTCQELSNIIHLAACKSLKRPKINSKKHKKHKKWFNKDLKNMRMHLLNYGKIYSKHPKDPLVKNHFYKLYRQYNKTRKQTYRQYKQSLLNQLENLHADNPKLYWNLINDLKDTKKHDENYSTIDSSTWFSHFQNLNTLQDKFKARLEELQKQLDKLETVKCFNELDISIKDTEISKALAKLKPNKSPGMDNISNNMLKHEYTSSLELTSATRTWSTMNVEETYDRRWTNGSFERYIYKSVCQDVSHIFFGGLEPGLRHEAWPFLLHYYPYDSTFDEREHIRNDRYIEYQNIRKQRESMNDEEQEQFWRRIQSTVEKDVIRTDRSHSYFKGEDNPNIEVLQNILLNYAVANPQLGYTQGMSDLLAPVLAEIQNEADAYWCFVGLMQRTLFVSSPKDNDMDKQLNYLKELLRLMQSDFYYHLNRLGEDAMELLFCHRWILLCFKREFPEIDALRIWEACWSHYQTDYFHLFICVAIVSIYGDDVIDQGLPSDEILLHFSSLAMHMNGDLVLRKARGLLHDFRQIPKIPCTLHGLCSLCGPGMWDSGHVPIVECAGNHVDGVCPYHSNPTSPTHVLHSMPGQ</sequence>
<protein>
    <submittedName>
        <fullName evidence="4">TBC1 domain family member 16,TBC1 domain family member 25</fullName>
    </submittedName>
</protein>
<dbReference type="PANTHER" id="PTHR22957:SF547">
    <property type="entry name" value="TBC1 DOMAIN FAMILY MEMBER 16"/>
    <property type="match status" value="1"/>
</dbReference>
<evidence type="ECO:0000256" key="2">
    <source>
        <dbReference type="SAM" id="Coils"/>
    </source>
</evidence>
<dbReference type="Proteomes" id="UP000683360">
    <property type="component" value="Unassembled WGS sequence"/>
</dbReference>
<gene>
    <name evidence="4" type="ORF">MEDL_56943</name>
</gene>
<dbReference type="Pfam" id="PF03372">
    <property type="entry name" value="Exo_endo_phos"/>
    <property type="match status" value="1"/>
</dbReference>
<dbReference type="SUPFAM" id="SSF56219">
    <property type="entry name" value="DNase I-like"/>
    <property type="match status" value="1"/>
</dbReference>
<dbReference type="Gene3D" id="3.60.10.10">
    <property type="entry name" value="Endonuclease/exonuclease/phosphatase"/>
    <property type="match status" value="1"/>
</dbReference>
<dbReference type="EMBL" id="CAJPWZ010002751">
    <property type="protein sequence ID" value="CAG2244905.1"/>
    <property type="molecule type" value="Genomic_DNA"/>
</dbReference>
<dbReference type="Pfam" id="PF00566">
    <property type="entry name" value="RabGAP-TBC"/>
    <property type="match status" value="1"/>
</dbReference>
<proteinExistence type="predicted"/>
<dbReference type="Gene3D" id="1.10.472.80">
    <property type="entry name" value="Ypt/Rab-GAP domain of gyp1p, domain 3"/>
    <property type="match status" value="1"/>
</dbReference>
<evidence type="ECO:0000313" key="4">
    <source>
        <dbReference type="EMBL" id="CAG2244905.1"/>
    </source>
</evidence>
<organism evidence="4 5">
    <name type="scientific">Mytilus edulis</name>
    <name type="common">Blue mussel</name>
    <dbReference type="NCBI Taxonomy" id="6550"/>
    <lineage>
        <taxon>Eukaryota</taxon>
        <taxon>Metazoa</taxon>
        <taxon>Spiralia</taxon>
        <taxon>Lophotrochozoa</taxon>
        <taxon>Mollusca</taxon>
        <taxon>Bivalvia</taxon>
        <taxon>Autobranchia</taxon>
        <taxon>Pteriomorphia</taxon>
        <taxon>Mytilida</taxon>
        <taxon>Mytiloidea</taxon>
        <taxon>Mytilidae</taxon>
        <taxon>Mytilinae</taxon>
        <taxon>Mytilus</taxon>
    </lineage>
</organism>
<dbReference type="FunFam" id="1.10.8.270:FF:000017">
    <property type="entry name" value="TBC1 domain family member 16"/>
    <property type="match status" value="1"/>
</dbReference>
<dbReference type="Gene3D" id="1.10.8.270">
    <property type="entry name" value="putative rabgap domain of human tbc1 domain family member 14 like domains"/>
    <property type="match status" value="1"/>
</dbReference>
<dbReference type="GO" id="GO:0005096">
    <property type="term" value="F:GTPase activator activity"/>
    <property type="evidence" value="ECO:0007669"/>
    <property type="project" value="UniProtKB-KW"/>
</dbReference>
<dbReference type="AlphaFoldDB" id="A0A8S3UMN4"/>
<feature type="coiled-coil region" evidence="2">
    <location>
        <begin position="419"/>
        <end position="446"/>
    </location>
</feature>
<dbReference type="OrthoDB" id="10264062at2759"/>
<dbReference type="InterPro" id="IPR035969">
    <property type="entry name" value="Rab-GAP_TBC_sf"/>
</dbReference>
<reference evidence="4" key="1">
    <citation type="submission" date="2021-03" db="EMBL/GenBank/DDBJ databases">
        <authorList>
            <person name="Bekaert M."/>
        </authorList>
    </citation>
    <scope>NUCLEOTIDE SEQUENCE</scope>
</reference>
<dbReference type="InterPro" id="IPR036691">
    <property type="entry name" value="Endo/exonu/phosph_ase_sf"/>
</dbReference>
<keyword evidence="5" id="KW-1185">Reference proteome</keyword>
<name>A0A8S3UMN4_MYTED</name>
<evidence type="ECO:0000313" key="5">
    <source>
        <dbReference type="Proteomes" id="UP000683360"/>
    </source>
</evidence>